<feature type="non-terminal residue" evidence="1">
    <location>
        <position position="68"/>
    </location>
</feature>
<proteinExistence type="predicted"/>
<comment type="caution">
    <text evidence="1">The sequence shown here is derived from an EMBL/GenBank/DDBJ whole genome shotgun (WGS) entry which is preliminary data.</text>
</comment>
<organism evidence="1 2">
    <name type="scientific">Flexistipes sinusarabici</name>
    <dbReference type="NCBI Taxonomy" id="2352"/>
    <lineage>
        <taxon>Bacteria</taxon>
        <taxon>Pseudomonadati</taxon>
        <taxon>Deferribacterota</taxon>
        <taxon>Deferribacteres</taxon>
        <taxon>Deferribacterales</taxon>
        <taxon>Flexistipitaceae</taxon>
        <taxon>Flexistipes</taxon>
    </lineage>
</organism>
<name>A0A3D5QAQ9_FLESI</name>
<dbReference type="EMBL" id="DPPF01000081">
    <property type="protein sequence ID" value="HCW92808.1"/>
    <property type="molecule type" value="Genomic_DNA"/>
</dbReference>
<protein>
    <submittedName>
        <fullName evidence="1">DUF3373 domain-containing protein</fullName>
    </submittedName>
</protein>
<evidence type="ECO:0000313" key="2">
    <source>
        <dbReference type="Proteomes" id="UP000262325"/>
    </source>
</evidence>
<dbReference type="InterPro" id="IPR021803">
    <property type="entry name" value="DUF3373"/>
</dbReference>
<dbReference type="Pfam" id="PF11853">
    <property type="entry name" value="DUF3373"/>
    <property type="match status" value="1"/>
</dbReference>
<sequence length="68" mass="7795">LTMYKAFGEATNIRFYNGNFNSMHLDGNSAAVPTDDSVHVERAYFVYKNRLGPVDWHFSFGRRPSTYG</sequence>
<dbReference type="AlphaFoldDB" id="A0A3D5QAQ9"/>
<gene>
    <name evidence="1" type="ORF">DHM44_03910</name>
</gene>
<evidence type="ECO:0000313" key="1">
    <source>
        <dbReference type="EMBL" id="HCW92808.1"/>
    </source>
</evidence>
<dbReference type="Proteomes" id="UP000262325">
    <property type="component" value="Unassembled WGS sequence"/>
</dbReference>
<reference evidence="1 2" key="1">
    <citation type="journal article" date="2018" name="Nat. Biotechnol.">
        <title>A standardized bacterial taxonomy based on genome phylogeny substantially revises the tree of life.</title>
        <authorList>
            <person name="Parks D.H."/>
            <person name="Chuvochina M."/>
            <person name="Waite D.W."/>
            <person name="Rinke C."/>
            <person name="Skarshewski A."/>
            <person name="Chaumeil P.A."/>
            <person name="Hugenholtz P."/>
        </authorList>
    </citation>
    <scope>NUCLEOTIDE SEQUENCE [LARGE SCALE GENOMIC DNA]</scope>
    <source>
        <strain evidence="1">UBA8672</strain>
    </source>
</reference>
<accession>A0A3D5QAQ9</accession>
<feature type="non-terminal residue" evidence="1">
    <location>
        <position position="1"/>
    </location>
</feature>